<keyword evidence="3" id="KW-1185">Reference proteome</keyword>
<sequence>MEIETLSQSLTLNETEKALTTTFSSKITKEEIRTSLEASTLDAVYATIFTSVSAGVLLTNFLVELKATAIEMGMLASIPMFVNLLQPLGAYLADRTKSRFKYNALVYLPARLCWLVVVAAIIWANWQHTDPHFLIRLVLAIVLLSNFLGAFGSASWLSWIGSLVPRQLRGRYFAFRNRTGNLTGMICVPIMGLGITHWPGGSIQGYGVFLMVGIFAGVISSGYQYFMTDVNPQELKEKAQNIDENGADSHGNGVNLLQDKNFLIFLCYFSVWMFAINLSNPFFNIYMLDSLKINVTSVTLYNSLVAATNLLVLAWWGKQADRIGNRPILLLVGVVVALIPLLWLGVGSDTLSLVLWLPLLHILMSGSGIAIDLCLNNLQLGIVRVENYALYFGTAAAVAGVTGALGTTVGGFMAQSHVGGGFLGLFILSTLVRLAALLPLFFVDEEKSHSLSEVLKLFKFSKEEQKCS</sequence>
<keyword evidence="1" id="KW-0472">Membrane</keyword>
<dbReference type="AlphaFoldDB" id="E0UBQ6"/>
<feature type="transmembrane region" description="Helical" evidence="1">
    <location>
        <begin position="138"/>
        <end position="161"/>
    </location>
</feature>
<dbReference type="HOGENOM" id="CLU_025379_2_0_3"/>
<dbReference type="RefSeq" id="WP_013322106.1">
    <property type="nucleotide sequence ID" value="NC_014501.1"/>
</dbReference>
<evidence type="ECO:0000313" key="2">
    <source>
        <dbReference type="EMBL" id="ADN14000.1"/>
    </source>
</evidence>
<feature type="transmembrane region" description="Helical" evidence="1">
    <location>
        <begin position="69"/>
        <end position="93"/>
    </location>
</feature>
<evidence type="ECO:0000313" key="3">
    <source>
        <dbReference type="Proteomes" id="UP000008206"/>
    </source>
</evidence>
<feature type="transmembrane region" description="Helical" evidence="1">
    <location>
        <begin position="105"/>
        <end position="126"/>
    </location>
</feature>
<dbReference type="InterPro" id="IPR011701">
    <property type="entry name" value="MFS"/>
</dbReference>
<proteinExistence type="predicted"/>
<name>E0UBQ6_GLOV7</name>
<protein>
    <submittedName>
        <fullName evidence="2">Major facilitator superfamily MFS_1</fullName>
    </submittedName>
</protein>
<dbReference type="Gene3D" id="1.20.1250.20">
    <property type="entry name" value="MFS general substrate transporter like domains"/>
    <property type="match status" value="2"/>
</dbReference>
<feature type="transmembrane region" description="Helical" evidence="1">
    <location>
        <begin position="420"/>
        <end position="443"/>
    </location>
</feature>
<dbReference type="PANTHER" id="PTHR23526:SF2">
    <property type="entry name" value="MAJOR FACILITATOR SUPERFAMILY (MFS) PROFILE DOMAIN-CONTAINING PROTEIN"/>
    <property type="match status" value="1"/>
</dbReference>
<feature type="transmembrane region" description="Helical" evidence="1">
    <location>
        <begin position="262"/>
        <end position="286"/>
    </location>
</feature>
<dbReference type="InterPro" id="IPR052528">
    <property type="entry name" value="Sugar_transport-like"/>
</dbReference>
<dbReference type="Pfam" id="PF07690">
    <property type="entry name" value="MFS_1"/>
    <property type="match status" value="1"/>
</dbReference>
<feature type="transmembrane region" description="Helical" evidence="1">
    <location>
        <begin position="388"/>
        <end position="414"/>
    </location>
</feature>
<dbReference type="EMBL" id="CP002198">
    <property type="protein sequence ID" value="ADN14000.1"/>
    <property type="molecule type" value="Genomic_DNA"/>
</dbReference>
<dbReference type="eggNOG" id="COG2211">
    <property type="taxonomic scope" value="Bacteria"/>
</dbReference>
<dbReference type="PANTHER" id="PTHR23526">
    <property type="entry name" value="INTEGRAL MEMBRANE TRANSPORT PROTEIN-RELATED"/>
    <property type="match status" value="1"/>
</dbReference>
<accession>E0UBQ6</accession>
<dbReference type="Proteomes" id="UP000008206">
    <property type="component" value="Chromosome"/>
</dbReference>
<organism evidence="2 3">
    <name type="scientific">Gloeothece verrucosa (strain PCC 7822)</name>
    <name type="common">Cyanothece sp. (strain PCC 7822)</name>
    <dbReference type="NCBI Taxonomy" id="497965"/>
    <lineage>
        <taxon>Bacteria</taxon>
        <taxon>Bacillati</taxon>
        <taxon>Cyanobacteriota</taxon>
        <taxon>Cyanophyceae</taxon>
        <taxon>Oscillatoriophycideae</taxon>
        <taxon>Chroococcales</taxon>
        <taxon>Aphanothecaceae</taxon>
        <taxon>Gloeothece</taxon>
        <taxon>Gloeothece verrucosa</taxon>
    </lineage>
</organism>
<dbReference type="KEGG" id="cyj:Cyan7822_2018"/>
<dbReference type="STRING" id="497965.Cyan7822_2018"/>
<dbReference type="GO" id="GO:0022857">
    <property type="term" value="F:transmembrane transporter activity"/>
    <property type="evidence" value="ECO:0007669"/>
    <property type="project" value="InterPro"/>
</dbReference>
<feature type="transmembrane region" description="Helical" evidence="1">
    <location>
        <begin position="328"/>
        <end position="347"/>
    </location>
</feature>
<feature type="transmembrane region" description="Helical" evidence="1">
    <location>
        <begin position="206"/>
        <end position="226"/>
    </location>
</feature>
<reference evidence="3" key="1">
    <citation type="journal article" date="2011" name="MBio">
        <title>Novel metabolic attributes of the genus Cyanothece, comprising a group of unicellular nitrogen-fixing Cyanobacteria.</title>
        <authorList>
            <person name="Bandyopadhyay A."/>
            <person name="Elvitigala T."/>
            <person name="Welsh E."/>
            <person name="Stockel J."/>
            <person name="Liberton M."/>
            <person name="Min H."/>
            <person name="Sherman L.A."/>
            <person name="Pakrasi H.B."/>
        </authorList>
    </citation>
    <scope>NUCLEOTIDE SEQUENCE [LARGE SCALE GENOMIC DNA]</scope>
    <source>
        <strain evidence="3">PCC 7822</strain>
    </source>
</reference>
<keyword evidence="1" id="KW-0812">Transmembrane</keyword>
<feature type="transmembrane region" description="Helical" evidence="1">
    <location>
        <begin position="43"/>
        <end position="63"/>
    </location>
</feature>
<feature type="transmembrane region" description="Helical" evidence="1">
    <location>
        <begin position="353"/>
        <end position="376"/>
    </location>
</feature>
<dbReference type="OrthoDB" id="9772882at2"/>
<evidence type="ECO:0000256" key="1">
    <source>
        <dbReference type="SAM" id="Phobius"/>
    </source>
</evidence>
<feature type="transmembrane region" description="Helical" evidence="1">
    <location>
        <begin position="298"/>
        <end position="316"/>
    </location>
</feature>
<dbReference type="SUPFAM" id="SSF103473">
    <property type="entry name" value="MFS general substrate transporter"/>
    <property type="match status" value="1"/>
</dbReference>
<dbReference type="InterPro" id="IPR036259">
    <property type="entry name" value="MFS_trans_sf"/>
</dbReference>
<gene>
    <name evidence="2" type="ordered locus">Cyan7822_2018</name>
</gene>
<keyword evidence="1" id="KW-1133">Transmembrane helix</keyword>
<feature type="transmembrane region" description="Helical" evidence="1">
    <location>
        <begin position="182"/>
        <end position="200"/>
    </location>
</feature>